<dbReference type="Gene3D" id="3.40.50.720">
    <property type="entry name" value="NAD(P)-binding Rossmann-like Domain"/>
    <property type="match status" value="1"/>
</dbReference>
<dbReference type="Proteomes" id="UP000707451">
    <property type="component" value="Unassembled WGS sequence"/>
</dbReference>
<protein>
    <submittedName>
        <fullName evidence="1">Uncharacterized protein</fullName>
    </submittedName>
</protein>
<proteinExistence type="predicted"/>
<keyword evidence="2" id="KW-1185">Reference proteome</keyword>
<dbReference type="OrthoDB" id="809632at2759"/>
<accession>A0A9P8BXN3</accession>
<dbReference type="EMBL" id="JAHRHY010000001">
    <property type="protein sequence ID" value="KAG9072849.1"/>
    <property type="molecule type" value="Genomic_DNA"/>
</dbReference>
<sequence length="112" mass="12900">MPVNQHGGSHPLSAPCAADLSLDHHYLENELGFDAAFNYETQDRRPGIERIVFDDTVEVALDLLNTHDRIISVGALAMHQGQELVDPKNLIHILMEQLRYMVYEYYDQWESF</sequence>
<evidence type="ECO:0000313" key="1">
    <source>
        <dbReference type="EMBL" id="KAG9072849.1"/>
    </source>
</evidence>
<organism evidence="1 2">
    <name type="scientific">Linnemannia hyalina</name>
    <dbReference type="NCBI Taxonomy" id="64524"/>
    <lineage>
        <taxon>Eukaryota</taxon>
        <taxon>Fungi</taxon>
        <taxon>Fungi incertae sedis</taxon>
        <taxon>Mucoromycota</taxon>
        <taxon>Mortierellomycotina</taxon>
        <taxon>Mortierellomycetes</taxon>
        <taxon>Mortierellales</taxon>
        <taxon>Mortierellaceae</taxon>
        <taxon>Linnemannia</taxon>
    </lineage>
</organism>
<reference evidence="1" key="1">
    <citation type="submission" date="2021-06" db="EMBL/GenBank/DDBJ databases">
        <title>Genome Sequence of Mortierella hyaline Strain SCG-10, a Cold-Adapted, Nitrate-Reducing Fungus Isolated from Soil in Minnesota, USA.</title>
        <authorList>
            <person name="Aldossari N."/>
        </authorList>
    </citation>
    <scope>NUCLEOTIDE SEQUENCE</scope>
    <source>
        <strain evidence="1">SCG-10</strain>
    </source>
</reference>
<dbReference type="AlphaFoldDB" id="A0A9P8BXN3"/>
<comment type="caution">
    <text evidence="1">The sequence shown here is derived from an EMBL/GenBank/DDBJ whole genome shotgun (WGS) entry which is preliminary data.</text>
</comment>
<name>A0A9P8BXN3_9FUNG</name>
<evidence type="ECO:0000313" key="2">
    <source>
        <dbReference type="Proteomes" id="UP000707451"/>
    </source>
</evidence>
<gene>
    <name evidence="1" type="ORF">KI688_000629</name>
</gene>